<dbReference type="EMBL" id="ML179148">
    <property type="protein sequence ID" value="THU97837.1"/>
    <property type="molecule type" value="Genomic_DNA"/>
</dbReference>
<keyword evidence="3" id="KW-1185">Reference proteome</keyword>
<keyword evidence="1" id="KW-0472">Membrane</keyword>
<feature type="transmembrane region" description="Helical" evidence="1">
    <location>
        <begin position="34"/>
        <end position="54"/>
    </location>
</feature>
<accession>A0A4S8M6D4</accession>
<evidence type="ECO:0000256" key="1">
    <source>
        <dbReference type="SAM" id="Phobius"/>
    </source>
</evidence>
<dbReference type="Proteomes" id="UP000297245">
    <property type="component" value="Unassembled WGS sequence"/>
</dbReference>
<name>A0A4S8M6D4_DENBC</name>
<sequence>MNTLTASLQIQSASNLSSHCTDNTQSEVKSTITYTRALILVALSCAILLFRLRYPCLTLFELRKFVKRLDDTVQKCIEEGQRASFKGHVSRLQKRIVVIENEWSSRGIYQWSSVYGYLWALFIAIWNITKCYDQAQVVHLYVLNVIAHKRQLHDGIEYQHLRILGQS</sequence>
<proteinExistence type="predicted"/>
<reference evidence="2 3" key="1">
    <citation type="journal article" date="2019" name="Nat. Ecol. Evol.">
        <title>Megaphylogeny resolves global patterns of mushroom evolution.</title>
        <authorList>
            <person name="Varga T."/>
            <person name="Krizsan K."/>
            <person name="Foldi C."/>
            <person name="Dima B."/>
            <person name="Sanchez-Garcia M."/>
            <person name="Sanchez-Ramirez S."/>
            <person name="Szollosi G.J."/>
            <person name="Szarkandi J.G."/>
            <person name="Papp V."/>
            <person name="Albert L."/>
            <person name="Andreopoulos W."/>
            <person name="Angelini C."/>
            <person name="Antonin V."/>
            <person name="Barry K.W."/>
            <person name="Bougher N.L."/>
            <person name="Buchanan P."/>
            <person name="Buyck B."/>
            <person name="Bense V."/>
            <person name="Catcheside P."/>
            <person name="Chovatia M."/>
            <person name="Cooper J."/>
            <person name="Damon W."/>
            <person name="Desjardin D."/>
            <person name="Finy P."/>
            <person name="Geml J."/>
            <person name="Haridas S."/>
            <person name="Hughes K."/>
            <person name="Justo A."/>
            <person name="Karasinski D."/>
            <person name="Kautmanova I."/>
            <person name="Kiss B."/>
            <person name="Kocsube S."/>
            <person name="Kotiranta H."/>
            <person name="LaButti K.M."/>
            <person name="Lechner B.E."/>
            <person name="Liimatainen K."/>
            <person name="Lipzen A."/>
            <person name="Lukacs Z."/>
            <person name="Mihaltcheva S."/>
            <person name="Morgado L.N."/>
            <person name="Niskanen T."/>
            <person name="Noordeloos M.E."/>
            <person name="Ohm R.A."/>
            <person name="Ortiz-Santana B."/>
            <person name="Ovrebo C."/>
            <person name="Racz N."/>
            <person name="Riley R."/>
            <person name="Savchenko A."/>
            <person name="Shiryaev A."/>
            <person name="Soop K."/>
            <person name="Spirin V."/>
            <person name="Szebenyi C."/>
            <person name="Tomsovsky M."/>
            <person name="Tulloss R.E."/>
            <person name="Uehling J."/>
            <person name="Grigoriev I.V."/>
            <person name="Vagvolgyi C."/>
            <person name="Papp T."/>
            <person name="Martin F.M."/>
            <person name="Miettinen O."/>
            <person name="Hibbett D.S."/>
            <person name="Nagy L.G."/>
        </authorList>
    </citation>
    <scope>NUCLEOTIDE SEQUENCE [LARGE SCALE GENOMIC DNA]</scope>
    <source>
        <strain evidence="2 3">CBS 962.96</strain>
    </source>
</reference>
<dbReference type="AlphaFoldDB" id="A0A4S8M6D4"/>
<protein>
    <submittedName>
        <fullName evidence="2">Uncharacterized protein</fullName>
    </submittedName>
</protein>
<evidence type="ECO:0000313" key="2">
    <source>
        <dbReference type="EMBL" id="THU97837.1"/>
    </source>
</evidence>
<organism evidence="2 3">
    <name type="scientific">Dendrothele bispora (strain CBS 962.96)</name>
    <dbReference type="NCBI Taxonomy" id="1314807"/>
    <lineage>
        <taxon>Eukaryota</taxon>
        <taxon>Fungi</taxon>
        <taxon>Dikarya</taxon>
        <taxon>Basidiomycota</taxon>
        <taxon>Agaricomycotina</taxon>
        <taxon>Agaricomycetes</taxon>
        <taxon>Agaricomycetidae</taxon>
        <taxon>Agaricales</taxon>
        <taxon>Agaricales incertae sedis</taxon>
        <taxon>Dendrothele</taxon>
    </lineage>
</organism>
<gene>
    <name evidence="2" type="ORF">K435DRAFT_965265</name>
</gene>
<keyword evidence="1" id="KW-1133">Transmembrane helix</keyword>
<keyword evidence="1" id="KW-0812">Transmembrane</keyword>
<evidence type="ECO:0000313" key="3">
    <source>
        <dbReference type="Proteomes" id="UP000297245"/>
    </source>
</evidence>